<dbReference type="PANTHER" id="PTHR33802">
    <property type="entry name" value="SI:CH211-161H7.5-RELATED"/>
    <property type="match status" value="1"/>
</dbReference>
<dbReference type="EMBL" id="VCIW01000001">
    <property type="protein sequence ID" value="TLS54180.1"/>
    <property type="molecule type" value="Genomic_DNA"/>
</dbReference>
<keyword evidence="1" id="KW-0472">Membrane</keyword>
<organism evidence="2 3">
    <name type="scientific">Paenibacillus antri</name>
    <dbReference type="NCBI Taxonomy" id="2582848"/>
    <lineage>
        <taxon>Bacteria</taxon>
        <taxon>Bacillati</taxon>
        <taxon>Bacillota</taxon>
        <taxon>Bacilli</taxon>
        <taxon>Bacillales</taxon>
        <taxon>Paenibacillaceae</taxon>
        <taxon>Paenibacillus</taxon>
    </lineage>
</organism>
<sequence length="255" mass="28127">MRANLWRGWNTAAYVAVLLANGLANAIPIGGRTTGEVSAMFPVLATPASYAFTIWGAIYALLGVFVLLQWRPGWRELSVFRRIGPWFVVSCAFNIAWLLCWHYLYIRSSVFLILGLLLSLLPIYLATRRVDGSPRDDAGLTSKLFVQLPFSLYTAWIAVASGVNGIVGLKASGGNGWGLEAYWTMLLLLVAAGIAYAAFRRYRDTPFVLTVVWAFVAIGVEQQGAAPIVAWIAWLLAGVLLLLALRIVPARRRRR</sequence>
<evidence type="ECO:0008006" key="4">
    <source>
        <dbReference type="Google" id="ProtNLM"/>
    </source>
</evidence>
<keyword evidence="1" id="KW-0812">Transmembrane</keyword>
<feature type="transmembrane region" description="Helical" evidence="1">
    <location>
        <begin position="181"/>
        <end position="199"/>
    </location>
</feature>
<dbReference type="Proteomes" id="UP000309676">
    <property type="component" value="Unassembled WGS sequence"/>
</dbReference>
<comment type="caution">
    <text evidence="2">The sequence shown here is derived from an EMBL/GenBank/DDBJ whole genome shotgun (WGS) entry which is preliminary data.</text>
</comment>
<dbReference type="RefSeq" id="WP_138192037.1">
    <property type="nucleotide sequence ID" value="NZ_VCIW01000001.1"/>
</dbReference>
<keyword evidence="1" id="KW-1133">Transmembrane helix</keyword>
<feature type="transmembrane region" description="Helical" evidence="1">
    <location>
        <begin position="148"/>
        <end position="169"/>
    </location>
</feature>
<evidence type="ECO:0000313" key="2">
    <source>
        <dbReference type="EMBL" id="TLS54180.1"/>
    </source>
</evidence>
<feature type="transmembrane region" description="Helical" evidence="1">
    <location>
        <begin position="228"/>
        <end position="248"/>
    </location>
</feature>
<feature type="transmembrane region" description="Helical" evidence="1">
    <location>
        <begin position="83"/>
        <end position="104"/>
    </location>
</feature>
<feature type="transmembrane region" description="Helical" evidence="1">
    <location>
        <begin position="110"/>
        <end position="127"/>
    </location>
</feature>
<evidence type="ECO:0000256" key="1">
    <source>
        <dbReference type="SAM" id="Phobius"/>
    </source>
</evidence>
<name>A0A5R9GIN6_9BACL</name>
<feature type="transmembrane region" description="Helical" evidence="1">
    <location>
        <begin position="206"/>
        <end position="222"/>
    </location>
</feature>
<protein>
    <recommendedName>
        <fullName evidence="4">Tryptophan-rich sensory protein</fullName>
    </recommendedName>
</protein>
<dbReference type="Gene3D" id="1.20.1260.100">
    <property type="entry name" value="TspO/MBR protein"/>
    <property type="match status" value="1"/>
</dbReference>
<keyword evidence="3" id="KW-1185">Reference proteome</keyword>
<dbReference type="AlphaFoldDB" id="A0A5R9GIN6"/>
<gene>
    <name evidence="2" type="ORF">FE782_02200</name>
</gene>
<dbReference type="InterPro" id="IPR038330">
    <property type="entry name" value="TspO/MBR-related_sf"/>
</dbReference>
<reference evidence="2 3" key="1">
    <citation type="submission" date="2019-05" db="EMBL/GenBank/DDBJ databases">
        <authorList>
            <person name="Narsing Rao M.P."/>
            <person name="Li W.J."/>
        </authorList>
    </citation>
    <scope>NUCLEOTIDE SEQUENCE [LARGE SCALE GENOMIC DNA]</scope>
    <source>
        <strain evidence="2 3">SYSU_K30003</strain>
    </source>
</reference>
<dbReference type="PANTHER" id="PTHR33802:SF1">
    <property type="entry name" value="XK-RELATED PROTEIN"/>
    <property type="match status" value="1"/>
</dbReference>
<evidence type="ECO:0000313" key="3">
    <source>
        <dbReference type="Proteomes" id="UP000309676"/>
    </source>
</evidence>
<feature type="transmembrane region" description="Helical" evidence="1">
    <location>
        <begin position="50"/>
        <end position="71"/>
    </location>
</feature>
<accession>A0A5R9GIN6</accession>
<proteinExistence type="predicted"/>
<dbReference type="OrthoDB" id="5189031at2"/>